<feature type="region of interest" description="Disordered" evidence="1">
    <location>
        <begin position="1"/>
        <end position="43"/>
    </location>
</feature>
<feature type="compositionally biased region" description="Basic and acidic residues" evidence="1">
    <location>
        <begin position="1"/>
        <end position="16"/>
    </location>
</feature>
<reference evidence="2 3" key="1">
    <citation type="submission" date="2019-05" db="EMBL/GenBank/DDBJ databases">
        <title>Another draft genome of Portunus trituberculatus and its Hox gene families provides insights of decapod evolution.</title>
        <authorList>
            <person name="Jeong J.-H."/>
            <person name="Song I."/>
            <person name="Kim S."/>
            <person name="Choi T."/>
            <person name="Kim D."/>
            <person name="Ryu S."/>
            <person name="Kim W."/>
        </authorList>
    </citation>
    <scope>NUCLEOTIDE SEQUENCE [LARGE SCALE GENOMIC DNA]</scope>
    <source>
        <tissue evidence="2">Muscle</tissue>
    </source>
</reference>
<evidence type="ECO:0000313" key="3">
    <source>
        <dbReference type="Proteomes" id="UP000324222"/>
    </source>
</evidence>
<evidence type="ECO:0000313" key="2">
    <source>
        <dbReference type="EMBL" id="MPC18702.1"/>
    </source>
</evidence>
<gene>
    <name evidence="2" type="ORF">E2C01_011596</name>
</gene>
<dbReference type="Proteomes" id="UP000324222">
    <property type="component" value="Unassembled WGS sequence"/>
</dbReference>
<accession>A0A5B7DBK3</accession>
<feature type="compositionally biased region" description="Acidic residues" evidence="1">
    <location>
        <begin position="17"/>
        <end position="27"/>
    </location>
</feature>
<protein>
    <submittedName>
        <fullName evidence="2">Uncharacterized protein</fullName>
    </submittedName>
</protein>
<sequence length="110" mass="12268">MGKGCRLGDGDAHDQNDGEENEDDDEGLLNIPTTHPSCPPSPPLPTTWLALNAPGKQLCGGQYLFALWSVGSQPPSFVPLWERPVTWDVYSWTEVDQHVWQLKTLKKLIK</sequence>
<name>A0A5B7DBK3_PORTR</name>
<evidence type="ECO:0000256" key="1">
    <source>
        <dbReference type="SAM" id="MobiDB-lite"/>
    </source>
</evidence>
<organism evidence="2 3">
    <name type="scientific">Portunus trituberculatus</name>
    <name type="common">Swimming crab</name>
    <name type="synonym">Neptunus trituberculatus</name>
    <dbReference type="NCBI Taxonomy" id="210409"/>
    <lineage>
        <taxon>Eukaryota</taxon>
        <taxon>Metazoa</taxon>
        <taxon>Ecdysozoa</taxon>
        <taxon>Arthropoda</taxon>
        <taxon>Crustacea</taxon>
        <taxon>Multicrustacea</taxon>
        <taxon>Malacostraca</taxon>
        <taxon>Eumalacostraca</taxon>
        <taxon>Eucarida</taxon>
        <taxon>Decapoda</taxon>
        <taxon>Pleocyemata</taxon>
        <taxon>Brachyura</taxon>
        <taxon>Eubrachyura</taxon>
        <taxon>Portunoidea</taxon>
        <taxon>Portunidae</taxon>
        <taxon>Portuninae</taxon>
        <taxon>Portunus</taxon>
    </lineage>
</organism>
<dbReference type="EMBL" id="VSRR010000703">
    <property type="protein sequence ID" value="MPC18702.1"/>
    <property type="molecule type" value="Genomic_DNA"/>
</dbReference>
<keyword evidence="3" id="KW-1185">Reference proteome</keyword>
<dbReference type="AlphaFoldDB" id="A0A5B7DBK3"/>
<comment type="caution">
    <text evidence="2">The sequence shown here is derived from an EMBL/GenBank/DDBJ whole genome shotgun (WGS) entry which is preliminary data.</text>
</comment>
<proteinExistence type="predicted"/>